<dbReference type="PANTHER" id="PTHR46683">
    <property type="entry name" value="OROTATE PHOSPHORIBOSYLTRANSFERASE 1-RELATED"/>
    <property type="match status" value="1"/>
</dbReference>
<feature type="binding site" evidence="10">
    <location>
        <position position="173"/>
    </location>
    <ligand>
        <name>orotate</name>
        <dbReference type="ChEBI" id="CHEBI:30839"/>
    </ligand>
</feature>
<keyword evidence="9 10" id="KW-0665">Pyrimidine biosynthesis</keyword>
<keyword evidence="7 10" id="KW-0808">Transferase</keyword>
<gene>
    <name evidence="10 12" type="primary">pyrE</name>
    <name evidence="12" type="ORF">GCM10007167_27820</name>
</gene>
<dbReference type="EMBL" id="BNCF01000024">
    <property type="protein sequence ID" value="GHE44592.1"/>
    <property type="molecule type" value="Genomic_DNA"/>
</dbReference>
<dbReference type="PANTHER" id="PTHR46683:SF1">
    <property type="entry name" value="OROTATE PHOSPHORIBOSYLTRANSFERASE 1-RELATED"/>
    <property type="match status" value="1"/>
</dbReference>
<feature type="binding site" evidence="10">
    <location>
        <begin position="51"/>
        <end position="52"/>
    </location>
    <ligand>
        <name>orotate</name>
        <dbReference type="ChEBI" id="CHEBI:30839"/>
    </ligand>
</feature>
<feature type="binding site" evidence="10">
    <location>
        <position position="119"/>
    </location>
    <ligand>
        <name>5-phospho-alpha-D-ribose 1-diphosphate</name>
        <dbReference type="ChEBI" id="CHEBI:58017"/>
        <note>ligand shared between dimeric partners</note>
    </ligand>
</feature>
<accession>A0A918ZBE5</accession>
<dbReference type="GO" id="GO:0046132">
    <property type="term" value="P:pyrimidine ribonucleoside biosynthetic process"/>
    <property type="evidence" value="ECO:0007669"/>
    <property type="project" value="TreeGrafter"/>
</dbReference>
<dbReference type="GO" id="GO:0044205">
    <property type="term" value="P:'de novo' UMP biosynthetic process"/>
    <property type="evidence" value="ECO:0007669"/>
    <property type="project" value="UniProtKB-UniRule"/>
</dbReference>
<dbReference type="GO" id="GO:0000287">
    <property type="term" value="F:magnesium ion binding"/>
    <property type="evidence" value="ECO:0007669"/>
    <property type="project" value="UniProtKB-UniRule"/>
</dbReference>
<evidence type="ECO:0000256" key="8">
    <source>
        <dbReference type="ARBA" id="ARBA00022842"/>
    </source>
</evidence>
<evidence type="ECO:0000313" key="13">
    <source>
        <dbReference type="Proteomes" id="UP000636453"/>
    </source>
</evidence>
<evidence type="ECO:0000313" key="12">
    <source>
        <dbReference type="EMBL" id="GHE44592.1"/>
    </source>
</evidence>
<evidence type="ECO:0000256" key="2">
    <source>
        <dbReference type="ARBA" id="ARBA00004889"/>
    </source>
</evidence>
<dbReference type="InterPro" id="IPR000836">
    <property type="entry name" value="PRTase_dom"/>
</dbReference>
<dbReference type="HAMAP" id="MF_01208">
    <property type="entry name" value="PyrE"/>
    <property type="match status" value="1"/>
</dbReference>
<feature type="domain" description="Phosphoribosyltransferase" evidence="11">
    <location>
        <begin position="61"/>
        <end position="182"/>
    </location>
</feature>
<proteinExistence type="inferred from homology"/>
<evidence type="ECO:0000256" key="5">
    <source>
        <dbReference type="ARBA" id="ARBA00011971"/>
    </source>
</evidence>
<keyword evidence="8 10" id="KW-0460">Magnesium</keyword>
<comment type="pathway">
    <text evidence="2 10">Pyrimidine metabolism; UMP biosynthesis via de novo pathway; UMP from orotate: step 1/2.</text>
</comment>
<dbReference type="InterPro" id="IPR023031">
    <property type="entry name" value="OPRT"/>
</dbReference>
<evidence type="ECO:0000256" key="6">
    <source>
        <dbReference type="ARBA" id="ARBA00022676"/>
    </source>
</evidence>
<dbReference type="FunFam" id="3.40.50.2020:FF:000052">
    <property type="entry name" value="Orotate phosphoribosyltransferase"/>
    <property type="match status" value="1"/>
</dbReference>
<evidence type="ECO:0000256" key="7">
    <source>
        <dbReference type="ARBA" id="ARBA00022679"/>
    </source>
</evidence>
<dbReference type="EC" id="2.4.2.10" evidence="5 10"/>
<evidence type="ECO:0000256" key="4">
    <source>
        <dbReference type="ARBA" id="ARBA00011738"/>
    </source>
</evidence>
<feature type="binding site" description="in other chain" evidence="10">
    <location>
        <position position="43"/>
    </location>
    <ligand>
        <name>5-phospho-alpha-D-ribose 1-diphosphate</name>
        <dbReference type="ChEBI" id="CHEBI:58017"/>
        <note>ligand shared between dimeric partners</note>
    </ligand>
</feature>
<reference evidence="12" key="1">
    <citation type="journal article" date="2014" name="Int. J. Syst. Evol. Microbiol.">
        <title>Complete genome sequence of Corynebacterium casei LMG S-19264T (=DSM 44701T), isolated from a smear-ripened cheese.</title>
        <authorList>
            <consortium name="US DOE Joint Genome Institute (JGI-PGF)"/>
            <person name="Walter F."/>
            <person name="Albersmeier A."/>
            <person name="Kalinowski J."/>
            <person name="Ruckert C."/>
        </authorList>
    </citation>
    <scope>NUCLEOTIDE SEQUENCE</scope>
    <source>
        <strain evidence="12">KCTC 32020</strain>
    </source>
</reference>
<comment type="function">
    <text evidence="1 10">Catalyzes the transfer of a ribosyl phosphate group from 5-phosphoribose 1-diphosphate to orotate, leading to the formation of orotidine monophosphate (OMP).</text>
</comment>
<dbReference type="GO" id="GO:0006207">
    <property type="term" value="P:'de novo' pyrimidine nucleobase biosynthetic process"/>
    <property type="evidence" value="ECO:0007669"/>
    <property type="project" value="TreeGrafter"/>
</dbReference>
<sequence length="236" mass="24913">MDACLTIPGSLFPYSPPVADHRTRFLQLALRAQALRFGEFTLKSGRVSPYFFNAGQFNTGAALAELAACYADAVEAAGLRFDLLFGPAYKGIPLATALACEFARRGRDLPVAFNRKEAKTHGEGGVLIGAPLAGRRALIVDDVITAGTAIRESLALIAQAGGQPAGIAIALDREEAVDPARSRASAAQTVAAEHGLPVIAVARLRDLLAFVGETPELVGERPRLLAYRDAYGSLEP</sequence>
<feature type="binding site" evidence="10">
    <location>
        <position position="121"/>
    </location>
    <ligand>
        <name>5-phospho-alpha-D-ribose 1-diphosphate</name>
        <dbReference type="ChEBI" id="CHEBI:58017"/>
        <note>ligand shared between dimeric partners</note>
    </ligand>
</feature>
<keyword evidence="6 10" id="KW-0328">Glycosyltransferase</keyword>
<feature type="binding site" evidence="10">
    <location>
        <position position="115"/>
    </location>
    <ligand>
        <name>5-phospho-alpha-D-ribose 1-diphosphate</name>
        <dbReference type="ChEBI" id="CHEBI:58017"/>
        <note>ligand shared between dimeric partners</note>
    </ligand>
</feature>
<dbReference type="InterPro" id="IPR029057">
    <property type="entry name" value="PRTase-like"/>
</dbReference>
<organism evidence="12 13">
    <name type="scientific">Vulcaniibacterium thermophilum</name>
    <dbReference type="NCBI Taxonomy" id="1169913"/>
    <lineage>
        <taxon>Bacteria</taxon>
        <taxon>Pseudomonadati</taxon>
        <taxon>Pseudomonadota</taxon>
        <taxon>Gammaproteobacteria</taxon>
        <taxon>Lysobacterales</taxon>
        <taxon>Lysobacteraceae</taxon>
        <taxon>Vulcaniibacterium</taxon>
    </lineage>
</organism>
<dbReference type="Pfam" id="PF00156">
    <property type="entry name" value="Pribosyltran"/>
    <property type="match status" value="1"/>
</dbReference>
<dbReference type="CDD" id="cd06223">
    <property type="entry name" value="PRTases_typeI"/>
    <property type="match status" value="1"/>
</dbReference>
<dbReference type="Proteomes" id="UP000636453">
    <property type="component" value="Unassembled WGS sequence"/>
</dbReference>
<feature type="binding site" evidence="10">
    <location>
        <position position="145"/>
    </location>
    <ligand>
        <name>orotate</name>
        <dbReference type="ChEBI" id="CHEBI:30839"/>
    </ligand>
</feature>
<evidence type="ECO:0000259" key="11">
    <source>
        <dbReference type="Pfam" id="PF00156"/>
    </source>
</evidence>
<keyword evidence="13" id="KW-1185">Reference proteome</keyword>
<comment type="similarity">
    <text evidence="3 10">Belongs to the purine/pyrimidine phosphoribosyltransferase family. PyrE subfamily.</text>
</comment>
<comment type="catalytic activity">
    <reaction evidence="10">
        <text>orotidine 5'-phosphate + diphosphate = orotate + 5-phospho-alpha-D-ribose 1-diphosphate</text>
        <dbReference type="Rhea" id="RHEA:10380"/>
        <dbReference type="ChEBI" id="CHEBI:30839"/>
        <dbReference type="ChEBI" id="CHEBI:33019"/>
        <dbReference type="ChEBI" id="CHEBI:57538"/>
        <dbReference type="ChEBI" id="CHEBI:58017"/>
        <dbReference type="EC" id="2.4.2.10"/>
    </reaction>
</comment>
<dbReference type="InterPro" id="IPR004467">
    <property type="entry name" value="Or_phspho_trans_dom"/>
</dbReference>
<protein>
    <recommendedName>
        <fullName evidence="5 10">Orotate phosphoribosyltransferase</fullName>
        <shortName evidence="10">OPRT</shortName>
        <shortName evidence="10">OPRTase</shortName>
        <ecNumber evidence="5 10">2.4.2.10</ecNumber>
    </recommendedName>
</protein>
<evidence type="ECO:0000256" key="9">
    <source>
        <dbReference type="ARBA" id="ARBA00022975"/>
    </source>
</evidence>
<reference evidence="12" key="2">
    <citation type="submission" date="2020-09" db="EMBL/GenBank/DDBJ databases">
        <authorList>
            <person name="Sun Q."/>
            <person name="Kim S."/>
        </authorList>
    </citation>
    <scope>NUCLEOTIDE SEQUENCE</scope>
    <source>
        <strain evidence="12">KCTC 32020</strain>
    </source>
</reference>
<comment type="cofactor">
    <cofactor evidence="10">
        <name>Mg(2+)</name>
        <dbReference type="ChEBI" id="CHEBI:18420"/>
    </cofactor>
</comment>
<comment type="subunit">
    <text evidence="4 10">Homodimer.</text>
</comment>
<evidence type="ECO:0000256" key="3">
    <source>
        <dbReference type="ARBA" id="ARBA00006340"/>
    </source>
</evidence>
<dbReference type="AlphaFoldDB" id="A0A918ZBE5"/>
<comment type="caution">
    <text evidence="12">The sequence shown here is derived from an EMBL/GenBank/DDBJ whole genome shotgun (WGS) entry which is preliminary data.</text>
</comment>
<dbReference type="GO" id="GO:0004588">
    <property type="term" value="F:orotate phosphoribosyltransferase activity"/>
    <property type="evidence" value="ECO:0007669"/>
    <property type="project" value="UniProtKB-UniRule"/>
</dbReference>
<dbReference type="NCBIfam" id="TIGR00336">
    <property type="entry name" value="pyrE"/>
    <property type="match status" value="1"/>
</dbReference>
<feature type="binding site" description="in other chain" evidence="10">
    <location>
        <position position="116"/>
    </location>
    <ligand>
        <name>5-phospho-alpha-D-ribose 1-diphosphate</name>
        <dbReference type="ChEBI" id="CHEBI:58017"/>
        <note>ligand shared between dimeric partners</note>
    </ligand>
</feature>
<dbReference type="Gene3D" id="3.40.50.2020">
    <property type="match status" value="1"/>
</dbReference>
<feature type="binding site" description="in other chain" evidence="10">
    <location>
        <begin position="141"/>
        <end position="149"/>
    </location>
    <ligand>
        <name>5-phospho-alpha-D-ribose 1-diphosphate</name>
        <dbReference type="ChEBI" id="CHEBI:58017"/>
        <note>ligand shared between dimeric partners</note>
    </ligand>
</feature>
<dbReference type="GO" id="GO:0005737">
    <property type="term" value="C:cytoplasm"/>
    <property type="evidence" value="ECO:0007669"/>
    <property type="project" value="TreeGrafter"/>
</dbReference>
<evidence type="ECO:0000256" key="10">
    <source>
        <dbReference type="HAMAP-Rule" id="MF_01208"/>
    </source>
</evidence>
<evidence type="ECO:0000256" key="1">
    <source>
        <dbReference type="ARBA" id="ARBA00003769"/>
    </source>
</evidence>
<name>A0A918ZBE5_9GAMM</name>
<dbReference type="SUPFAM" id="SSF53271">
    <property type="entry name" value="PRTase-like"/>
    <property type="match status" value="1"/>
</dbReference>
<feature type="binding site" description="in other chain" evidence="10">
    <location>
        <begin position="89"/>
        <end position="90"/>
    </location>
    <ligand>
        <name>5-phospho-alpha-D-ribose 1-diphosphate</name>
        <dbReference type="ChEBI" id="CHEBI:58017"/>
        <note>ligand shared between dimeric partners</note>
    </ligand>
</feature>